<reference evidence="3" key="1">
    <citation type="submission" date="2016-10" db="EMBL/GenBank/DDBJ databases">
        <authorList>
            <person name="Varghese N."/>
            <person name="Submissions S."/>
        </authorList>
    </citation>
    <scope>NUCLEOTIDE SEQUENCE [LARGE SCALE GENOMIC DNA]</scope>
    <source>
        <strain evidence="3">DSM 4771</strain>
    </source>
</reference>
<dbReference type="InterPro" id="IPR009195">
    <property type="entry name" value="Uncharacterised_YjbK"/>
</dbReference>
<evidence type="ECO:0000259" key="1">
    <source>
        <dbReference type="PROSITE" id="PS51707"/>
    </source>
</evidence>
<dbReference type="InterPro" id="IPR023577">
    <property type="entry name" value="CYTH_domain"/>
</dbReference>
<gene>
    <name evidence="2" type="ORF">SAMN04490247_1964</name>
</gene>
<dbReference type="STRING" id="86666.SAMN04490247_1964"/>
<sequence length="193" mass="22967">MSQEIEIEFKNLLTEKEYMRMLEGLPFEKESFTEQTNYYFETEDMQLKENGAALRIRHKGDSWTMTLKEPHPEGLLETHDTIDERQADQWIQNRGAKQPNITKQLEAMGIDSADLRFLGSLATRRREIDYKNTTVTLDYSRYFQVQDYELEIEANSKAQGETVFEELLDRFSIPKRETKNKIRRFYEARMQSD</sequence>
<dbReference type="OrthoDB" id="384378at2"/>
<dbReference type="InterPro" id="IPR033469">
    <property type="entry name" value="CYTH-like_dom_sf"/>
</dbReference>
<dbReference type="Proteomes" id="UP000199225">
    <property type="component" value="Unassembled WGS sequence"/>
</dbReference>
<dbReference type="CDD" id="cd07762">
    <property type="entry name" value="CYTH-like_Pase_1"/>
    <property type="match status" value="1"/>
</dbReference>
<dbReference type="PROSITE" id="PS51707">
    <property type="entry name" value="CYTH"/>
    <property type="match status" value="1"/>
</dbReference>
<evidence type="ECO:0000313" key="2">
    <source>
        <dbReference type="EMBL" id="SDJ44967.1"/>
    </source>
</evidence>
<dbReference type="SUPFAM" id="SSF55154">
    <property type="entry name" value="CYTH-like phosphatases"/>
    <property type="match status" value="1"/>
</dbReference>
<evidence type="ECO:0000313" key="3">
    <source>
        <dbReference type="Proteomes" id="UP000199225"/>
    </source>
</evidence>
<proteinExistence type="predicted"/>
<name>A0A1G8TU59_9BACI</name>
<dbReference type="AlphaFoldDB" id="A0A1G8TU59"/>
<dbReference type="Gene3D" id="2.40.320.10">
    <property type="entry name" value="Hypothetical Protein Pfu-838710-001"/>
    <property type="match status" value="1"/>
</dbReference>
<keyword evidence="3" id="KW-1185">Reference proteome</keyword>
<organism evidence="2 3">
    <name type="scientific">Salimicrobium halophilum</name>
    <dbReference type="NCBI Taxonomy" id="86666"/>
    <lineage>
        <taxon>Bacteria</taxon>
        <taxon>Bacillati</taxon>
        <taxon>Bacillota</taxon>
        <taxon>Bacilli</taxon>
        <taxon>Bacillales</taxon>
        <taxon>Bacillaceae</taxon>
        <taxon>Salimicrobium</taxon>
    </lineage>
</organism>
<dbReference type="SMART" id="SM01118">
    <property type="entry name" value="CYTH"/>
    <property type="match status" value="1"/>
</dbReference>
<protein>
    <submittedName>
        <fullName evidence="2">Uncharacterized protein YjbK</fullName>
    </submittedName>
</protein>
<dbReference type="RefSeq" id="WP_093193690.1">
    <property type="nucleotide sequence ID" value="NZ_FNEV01000005.1"/>
</dbReference>
<dbReference type="PIRSF" id="PIRSF012526">
    <property type="entry name" value="CYTH_UCP012526"/>
    <property type="match status" value="1"/>
</dbReference>
<accession>A0A1G8TU59</accession>
<feature type="domain" description="CYTH" evidence="1">
    <location>
        <begin position="4"/>
        <end position="192"/>
    </location>
</feature>
<dbReference type="EMBL" id="FNEV01000005">
    <property type="protein sequence ID" value="SDJ44967.1"/>
    <property type="molecule type" value="Genomic_DNA"/>
</dbReference>
<dbReference type="Pfam" id="PF01928">
    <property type="entry name" value="CYTH"/>
    <property type="match status" value="1"/>
</dbReference>